<evidence type="ECO:0000313" key="3">
    <source>
        <dbReference type="Proteomes" id="UP000095767"/>
    </source>
</evidence>
<dbReference type="AlphaFoldDB" id="A0A1E5VQP4"/>
<organism evidence="2 3">
    <name type="scientific">Dichanthelium oligosanthes</name>
    <dbReference type="NCBI Taxonomy" id="888268"/>
    <lineage>
        <taxon>Eukaryota</taxon>
        <taxon>Viridiplantae</taxon>
        <taxon>Streptophyta</taxon>
        <taxon>Embryophyta</taxon>
        <taxon>Tracheophyta</taxon>
        <taxon>Spermatophyta</taxon>
        <taxon>Magnoliopsida</taxon>
        <taxon>Liliopsida</taxon>
        <taxon>Poales</taxon>
        <taxon>Poaceae</taxon>
        <taxon>PACMAD clade</taxon>
        <taxon>Panicoideae</taxon>
        <taxon>Panicodae</taxon>
        <taxon>Paniceae</taxon>
        <taxon>Dichantheliinae</taxon>
        <taxon>Dichanthelium</taxon>
    </lineage>
</organism>
<comment type="caution">
    <text evidence="2">The sequence shown here is derived from an EMBL/GenBank/DDBJ whole genome shotgun (WGS) entry which is preliminary data.</text>
</comment>
<dbReference type="EMBL" id="LWDX02032508">
    <property type="protein sequence ID" value="OEL27439.1"/>
    <property type="molecule type" value="Genomic_DNA"/>
</dbReference>
<gene>
    <name evidence="2" type="ORF">BAE44_0011541</name>
</gene>
<sequence>MASLMRSPPRRRRLAATALTSPRHRRRQQMHHQGAPLGHLGVGGAPPPRGPRERREAATALYELCKLPENRRRVVREGVAPMLAAFTAVGSARAVKCREGRQELCRIPGITSVLSGVAGSDNLTQSSRPWSSSSGFARRATNWHWRR</sequence>
<reference evidence="2 3" key="1">
    <citation type="submission" date="2016-09" db="EMBL/GenBank/DDBJ databases">
        <title>The draft genome of Dichanthelium oligosanthes: A C3 panicoid grass species.</title>
        <authorList>
            <person name="Studer A.J."/>
            <person name="Schnable J.C."/>
            <person name="Brutnell T.P."/>
        </authorList>
    </citation>
    <scope>NUCLEOTIDE SEQUENCE [LARGE SCALE GENOMIC DNA]</scope>
    <source>
        <strain evidence="3">cv. Kellogg 1175</strain>
        <tissue evidence="2">Leaf</tissue>
    </source>
</reference>
<dbReference type="Proteomes" id="UP000095767">
    <property type="component" value="Unassembled WGS sequence"/>
</dbReference>
<evidence type="ECO:0000313" key="2">
    <source>
        <dbReference type="EMBL" id="OEL27439.1"/>
    </source>
</evidence>
<evidence type="ECO:0000256" key="1">
    <source>
        <dbReference type="SAM" id="MobiDB-lite"/>
    </source>
</evidence>
<feature type="region of interest" description="Disordered" evidence="1">
    <location>
        <begin position="1"/>
        <end position="55"/>
    </location>
</feature>
<accession>A0A1E5VQP4</accession>
<name>A0A1E5VQP4_9POAL</name>
<protein>
    <submittedName>
        <fullName evidence="2">Uncharacterized protein</fullName>
    </submittedName>
</protein>
<dbReference type="STRING" id="888268.A0A1E5VQP4"/>
<proteinExistence type="predicted"/>
<keyword evidence="3" id="KW-1185">Reference proteome</keyword>